<evidence type="ECO:0000256" key="6">
    <source>
        <dbReference type="SAM" id="Phobius"/>
    </source>
</evidence>
<feature type="transmembrane region" description="Helical" evidence="6">
    <location>
        <begin position="166"/>
        <end position="186"/>
    </location>
</feature>
<dbReference type="InterPro" id="IPR032675">
    <property type="entry name" value="LRR_dom_sf"/>
</dbReference>
<feature type="domain" description="Ig-like" evidence="7">
    <location>
        <begin position="376"/>
        <end position="496"/>
    </location>
</feature>
<dbReference type="InterPro" id="IPR007110">
    <property type="entry name" value="Ig-like_dom"/>
</dbReference>
<proteinExistence type="predicted"/>
<reference evidence="8 9" key="1">
    <citation type="submission" date="2018-08" db="EMBL/GenBank/DDBJ databases">
        <authorList>
            <person name="Laetsch R D."/>
            <person name="Stevens L."/>
            <person name="Kumar S."/>
            <person name="Blaxter L. M."/>
        </authorList>
    </citation>
    <scope>NUCLEOTIDE SEQUENCE [LARGE SCALE GENOMIC DNA]</scope>
</reference>
<evidence type="ECO:0000259" key="7">
    <source>
        <dbReference type="PROSITE" id="PS50835"/>
    </source>
</evidence>
<keyword evidence="1" id="KW-0433">Leucine-rich repeat</keyword>
<feature type="compositionally biased region" description="Basic and acidic residues" evidence="5">
    <location>
        <begin position="788"/>
        <end position="804"/>
    </location>
</feature>
<dbReference type="SMART" id="SM00369">
    <property type="entry name" value="LRR_TYP"/>
    <property type="match status" value="2"/>
</dbReference>
<evidence type="ECO:0000256" key="4">
    <source>
        <dbReference type="ARBA" id="ARBA00023157"/>
    </source>
</evidence>
<keyword evidence="3" id="KW-0677">Repeat</keyword>
<evidence type="ECO:0000256" key="1">
    <source>
        <dbReference type="ARBA" id="ARBA00022614"/>
    </source>
</evidence>
<keyword evidence="6" id="KW-1133">Transmembrane helix</keyword>
<dbReference type="InterPro" id="IPR001611">
    <property type="entry name" value="Leu-rich_rpt"/>
</dbReference>
<dbReference type="PROSITE" id="PS50835">
    <property type="entry name" value="IG_LIKE"/>
    <property type="match status" value="1"/>
</dbReference>
<feature type="transmembrane region" description="Helical" evidence="6">
    <location>
        <begin position="6"/>
        <end position="27"/>
    </location>
</feature>
<evidence type="ECO:0000313" key="9">
    <source>
        <dbReference type="Proteomes" id="UP000277928"/>
    </source>
</evidence>
<feature type="transmembrane region" description="Helical" evidence="6">
    <location>
        <begin position="511"/>
        <end position="536"/>
    </location>
</feature>
<sequence>MCVATLYTICRLVIIALIHISFVFCTYETYQQGEIISVVDDPCRKYGCICENNVITCVKVEPSKLNRRILELAPNAHSISFTECSQKYLDLHLFENFTALLSIVISGCNVQQIFPFSSDSLHNLRVLNLSHNYLWNWSEICATLNQLSSLQIVDLSHNRHGPNPHMAALTTFYMFLSYILTAITTLSRNYFDFAISELSVVPNAMSLDISSNGLTRIYGEWSLALEDLNLSNNPSMEQFPPFSLIPQLSDLNMDNCGLTVWPISTLSNLRHLSLQYNELAFIDFDSLQLPSLQKLDLRNSFRLHSVVGKLPITVKDFRLTNTPMRYLPPDFFISDISFYHLSRAKNLRYTDMMPNNWSCDNCLSEWRKALPLNMRPQMNCTDDSLNNCSIGISRRVERSAKYILKTPYAQAAILPCDAYGELPLFTEWWLVRPEVLIGSYDFENRIVTMNWTRNGNYKIIPGGLLLINSAKKELVERYRCTVSNSKGNASQVVHFRLDYSSWFHLEMVKSVFWGSILAAMITCGITFILNLLWITCRQIGLWWIKRIERNSHVREMVAAVEGYRQRQMNALSETYHKKLEQIRDNYHQQVDQLCASYTLQSERFRGYRVAQMESMNQHLENIRDNYSQQMCKLRDYGSKRVEQLWEGYERQANRLKMFSLHQRLGLMRKYKVKQRYLNKLVAKFADNSSQEFMKPHPEVILTDSVRELDVQTHRRMGSSHSLPEYILREDGVLKALRSEITQEFRDEKLCMLNAYGINHDAPCSSKQMQNKDQILITGFRQRYSLSNKDGERNDGTLNGSDERVPLNNDYSTSLD</sequence>
<dbReference type="STRING" id="42156.A0A3P6S7E1"/>
<accession>A0A3P6S7E1</accession>
<dbReference type="InterPro" id="IPR013783">
    <property type="entry name" value="Ig-like_fold"/>
</dbReference>
<gene>
    <name evidence="8" type="ORF">NLS_LOCUS293</name>
</gene>
<keyword evidence="6" id="KW-0812">Transmembrane</keyword>
<dbReference type="EMBL" id="UYRX01000007">
    <property type="protein sequence ID" value="VDK68039.1"/>
    <property type="molecule type" value="Genomic_DNA"/>
</dbReference>
<keyword evidence="6" id="KW-0472">Membrane</keyword>
<keyword evidence="2" id="KW-0732">Signal</keyword>
<dbReference type="InterPro" id="IPR003591">
    <property type="entry name" value="Leu-rich_rpt_typical-subtyp"/>
</dbReference>
<dbReference type="PROSITE" id="PS51450">
    <property type="entry name" value="LRR"/>
    <property type="match status" value="1"/>
</dbReference>
<dbReference type="Proteomes" id="UP000277928">
    <property type="component" value="Unassembled WGS sequence"/>
</dbReference>
<dbReference type="SUPFAM" id="SSF48726">
    <property type="entry name" value="Immunoglobulin"/>
    <property type="match status" value="1"/>
</dbReference>
<organism evidence="8 9">
    <name type="scientific">Litomosoides sigmodontis</name>
    <name type="common">Filarial nematode worm</name>
    <dbReference type="NCBI Taxonomy" id="42156"/>
    <lineage>
        <taxon>Eukaryota</taxon>
        <taxon>Metazoa</taxon>
        <taxon>Ecdysozoa</taxon>
        <taxon>Nematoda</taxon>
        <taxon>Chromadorea</taxon>
        <taxon>Rhabditida</taxon>
        <taxon>Spirurina</taxon>
        <taxon>Spiruromorpha</taxon>
        <taxon>Filarioidea</taxon>
        <taxon>Onchocercidae</taxon>
        <taxon>Litomosoides</taxon>
    </lineage>
</organism>
<dbReference type="PANTHER" id="PTHR24366">
    <property type="entry name" value="IG(IMMUNOGLOBULIN) AND LRR(LEUCINE RICH REPEAT) DOMAINS"/>
    <property type="match status" value="1"/>
</dbReference>
<dbReference type="Gene3D" id="2.60.40.10">
    <property type="entry name" value="Immunoglobulins"/>
    <property type="match status" value="1"/>
</dbReference>
<evidence type="ECO:0000256" key="5">
    <source>
        <dbReference type="SAM" id="MobiDB-lite"/>
    </source>
</evidence>
<dbReference type="Gene3D" id="3.80.10.10">
    <property type="entry name" value="Ribonuclease Inhibitor"/>
    <property type="match status" value="1"/>
</dbReference>
<feature type="region of interest" description="Disordered" evidence="5">
    <location>
        <begin position="785"/>
        <end position="815"/>
    </location>
</feature>
<keyword evidence="4" id="KW-1015">Disulfide bond</keyword>
<evidence type="ECO:0000256" key="3">
    <source>
        <dbReference type="ARBA" id="ARBA00022737"/>
    </source>
</evidence>
<dbReference type="AlphaFoldDB" id="A0A3P6S7E1"/>
<protein>
    <recommendedName>
        <fullName evidence="7">Ig-like domain-containing protein</fullName>
    </recommendedName>
</protein>
<dbReference type="OMA" id="GMDTYFK"/>
<dbReference type="SUPFAM" id="SSF52058">
    <property type="entry name" value="L domain-like"/>
    <property type="match status" value="1"/>
</dbReference>
<dbReference type="OrthoDB" id="10061535at2759"/>
<dbReference type="InterPro" id="IPR036179">
    <property type="entry name" value="Ig-like_dom_sf"/>
</dbReference>
<dbReference type="PANTHER" id="PTHR24366:SF96">
    <property type="entry name" value="LEUCINE RICH REPEAT CONTAINING 53"/>
    <property type="match status" value="1"/>
</dbReference>
<evidence type="ECO:0000256" key="2">
    <source>
        <dbReference type="ARBA" id="ARBA00022729"/>
    </source>
</evidence>
<name>A0A3P6S7E1_LITSI</name>
<evidence type="ECO:0000313" key="8">
    <source>
        <dbReference type="EMBL" id="VDK68039.1"/>
    </source>
</evidence>
<keyword evidence="9" id="KW-1185">Reference proteome</keyword>